<organism evidence="2 3">
    <name type="scientific">Actinocorallia longicatena</name>
    <dbReference type="NCBI Taxonomy" id="111803"/>
    <lineage>
        <taxon>Bacteria</taxon>
        <taxon>Bacillati</taxon>
        <taxon>Actinomycetota</taxon>
        <taxon>Actinomycetes</taxon>
        <taxon>Streptosporangiales</taxon>
        <taxon>Thermomonosporaceae</taxon>
        <taxon>Actinocorallia</taxon>
    </lineage>
</organism>
<proteinExistence type="predicted"/>
<keyword evidence="3" id="KW-1185">Reference proteome</keyword>
<evidence type="ECO:0000313" key="2">
    <source>
        <dbReference type="EMBL" id="GAA3238361.1"/>
    </source>
</evidence>
<evidence type="ECO:0000313" key="3">
    <source>
        <dbReference type="Proteomes" id="UP001501237"/>
    </source>
</evidence>
<reference evidence="3" key="1">
    <citation type="journal article" date="2019" name="Int. J. Syst. Evol. Microbiol.">
        <title>The Global Catalogue of Microorganisms (GCM) 10K type strain sequencing project: providing services to taxonomists for standard genome sequencing and annotation.</title>
        <authorList>
            <consortium name="The Broad Institute Genomics Platform"/>
            <consortium name="The Broad Institute Genome Sequencing Center for Infectious Disease"/>
            <person name="Wu L."/>
            <person name="Ma J."/>
        </authorList>
    </citation>
    <scope>NUCLEOTIDE SEQUENCE [LARGE SCALE GENOMIC DNA]</scope>
    <source>
        <strain evidence="3">JCM 9377</strain>
    </source>
</reference>
<comment type="caution">
    <text evidence="2">The sequence shown here is derived from an EMBL/GenBank/DDBJ whole genome shotgun (WGS) entry which is preliminary data.</text>
</comment>
<dbReference type="EMBL" id="BAAAUV010000035">
    <property type="protein sequence ID" value="GAA3238361.1"/>
    <property type="molecule type" value="Genomic_DNA"/>
</dbReference>
<evidence type="ECO:0000256" key="1">
    <source>
        <dbReference type="SAM" id="Phobius"/>
    </source>
</evidence>
<feature type="transmembrane region" description="Helical" evidence="1">
    <location>
        <begin position="40"/>
        <end position="61"/>
    </location>
</feature>
<dbReference type="Proteomes" id="UP001501237">
    <property type="component" value="Unassembled WGS sequence"/>
</dbReference>
<feature type="transmembrane region" description="Helical" evidence="1">
    <location>
        <begin position="68"/>
        <end position="87"/>
    </location>
</feature>
<feature type="transmembrane region" description="Helical" evidence="1">
    <location>
        <begin position="122"/>
        <end position="141"/>
    </location>
</feature>
<keyword evidence="1" id="KW-0472">Membrane</keyword>
<accession>A0ABP6QKR2</accession>
<dbReference type="Pfam" id="PF19473">
    <property type="entry name" value="DUF6010"/>
    <property type="match status" value="1"/>
</dbReference>
<protein>
    <submittedName>
        <fullName evidence="2">Uncharacterized protein</fullName>
    </submittedName>
</protein>
<dbReference type="RefSeq" id="WP_344838125.1">
    <property type="nucleotide sequence ID" value="NZ_BAAAUV010000035.1"/>
</dbReference>
<keyword evidence="1" id="KW-0812">Transmembrane</keyword>
<name>A0ABP6QKR2_9ACTN</name>
<gene>
    <name evidence="2" type="ORF">GCM10010468_73820</name>
</gene>
<dbReference type="InterPro" id="IPR046052">
    <property type="entry name" value="DUF6010"/>
</dbReference>
<sequence length="142" mass="15139">MTTPPIEADRWLTTPQAVAAGLAGAAAHLALIALLPHGRAVQAVALGVALCYGIYLGFAMTRGTPPELLIELAFVCAGVALACLGLWHDPRWLALAWALHGGWDLLHHRDHHVLGTRGVPRWYVPACAAFDFPVALSILLVL</sequence>
<keyword evidence="1" id="KW-1133">Transmembrane helix</keyword>
<feature type="transmembrane region" description="Helical" evidence="1">
    <location>
        <begin position="12"/>
        <end position="34"/>
    </location>
</feature>